<comment type="caution">
    <text evidence="2">The sequence shown here is derived from an EMBL/GenBank/DDBJ whole genome shotgun (WGS) entry which is preliminary data.</text>
</comment>
<dbReference type="InterPro" id="IPR011335">
    <property type="entry name" value="Restrct_endonuc-II-like"/>
</dbReference>
<reference evidence="2 3" key="1">
    <citation type="journal article" date="2019" name="Antonie Van Leeuwenhoek">
        <title>Description of 'Ca. Methylobacter oryzae' KRF1, a novel species from the environmentally important Methylobacter clade 2.</title>
        <authorList>
            <person name="Khatri K."/>
            <person name="Mohite J.A."/>
            <person name="Pandit P.S."/>
            <person name="Bahulikar R."/>
            <person name="Rahalkar M.C."/>
        </authorList>
    </citation>
    <scope>NUCLEOTIDE SEQUENCE [LARGE SCALE GENOMIC DNA]</scope>
    <source>
        <strain evidence="2 3">KRF1</strain>
    </source>
</reference>
<organism evidence="2 3">
    <name type="scientific">Candidatus Methylobacter oryzae</name>
    <dbReference type="NCBI Taxonomy" id="2497749"/>
    <lineage>
        <taxon>Bacteria</taxon>
        <taxon>Pseudomonadati</taxon>
        <taxon>Pseudomonadota</taxon>
        <taxon>Gammaproteobacteria</taxon>
        <taxon>Methylococcales</taxon>
        <taxon>Methylococcaceae</taxon>
        <taxon>Methylobacter</taxon>
    </lineage>
</organism>
<gene>
    <name evidence="2" type="ORF">EKO24_016170</name>
</gene>
<protein>
    <recommendedName>
        <fullName evidence="4">DUF3782 domain-containing protein</fullName>
    </recommendedName>
</protein>
<name>A0ABY3C8A7_9GAMM</name>
<sequence length="221" mass="25253">MTDEELKALVASLAVAQDRTDKQMKATDEKIANLFAAQDRTDEQIKATDEQIKATNQQIKATNEQIKRNDKRLTEKLERMGVTLGNIGQNQGDVAEEFFFNSLIKDNHLGAIHFDDVVKNMEKHRGQIQEEYDLVVTNGEAIGIVEVKYKAHENDLDKLDRKMKNFKKLFPIYQNYKQYGAIASFHINDAAKKEALRRGYFVLQRSGDLVHTESGEHLTVL</sequence>
<feature type="coiled-coil region" evidence="1">
    <location>
        <begin position="45"/>
        <end position="76"/>
    </location>
</feature>
<proteinExistence type="predicted"/>
<dbReference type="PANTHER" id="PTHR38753:SF1">
    <property type="entry name" value="SLR1441 PROTEIN"/>
    <property type="match status" value="1"/>
</dbReference>
<feature type="coiled-coil region" evidence="1">
    <location>
        <begin position="142"/>
        <end position="169"/>
    </location>
</feature>
<dbReference type="PANTHER" id="PTHR38753">
    <property type="entry name" value="SLR1441 PROTEIN"/>
    <property type="match status" value="1"/>
</dbReference>
<keyword evidence="1" id="KW-0175">Coiled coil</keyword>
<dbReference type="RefSeq" id="WP_127028196.1">
    <property type="nucleotide sequence ID" value="NZ_RYFG02000110.1"/>
</dbReference>
<evidence type="ECO:0000313" key="3">
    <source>
        <dbReference type="Proteomes" id="UP000733744"/>
    </source>
</evidence>
<keyword evidence="3" id="KW-1185">Reference proteome</keyword>
<evidence type="ECO:0000313" key="2">
    <source>
        <dbReference type="EMBL" id="TRW92019.1"/>
    </source>
</evidence>
<accession>A0ABY3C8A7</accession>
<evidence type="ECO:0000256" key="1">
    <source>
        <dbReference type="SAM" id="Coils"/>
    </source>
</evidence>
<dbReference type="EMBL" id="RYFG02000110">
    <property type="protein sequence ID" value="TRW92019.1"/>
    <property type="molecule type" value="Genomic_DNA"/>
</dbReference>
<dbReference type="Proteomes" id="UP000733744">
    <property type="component" value="Unassembled WGS sequence"/>
</dbReference>
<dbReference type="Gene3D" id="6.10.250.3150">
    <property type="match status" value="1"/>
</dbReference>
<dbReference type="SUPFAM" id="SSF52980">
    <property type="entry name" value="Restriction endonuclease-like"/>
    <property type="match status" value="1"/>
</dbReference>
<evidence type="ECO:0008006" key="4">
    <source>
        <dbReference type="Google" id="ProtNLM"/>
    </source>
</evidence>